<sequence>MNAIAGWLICMGLILLGRSVEKSAEIIVKHKCETVYNIKE</sequence>
<protein>
    <submittedName>
        <fullName evidence="1">Uncharacterized protein</fullName>
    </submittedName>
</protein>
<proteinExistence type="predicted"/>
<evidence type="ECO:0000313" key="1">
    <source>
        <dbReference type="EMBL" id="CAB4161802.1"/>
    </source>
</evidence>
<gene>
    <name evidence="1" type="ORF">UFOVP776_48</name>
</gene>
<organism evidence="1">
    <name type="scientific">uncultured Caudovirales phage</name>
    <dbReference type="NCBI Taxonomy" id="2100421"/>
    <lineage>
        <taxon>Viruses</taxon>
        <taxon>Duplodnaviria</taxon>
        <taxon>Heunggongvirae</taxon>
        <taxon>Uroviricota</taxon>
        <taxon>Caudoviricetes</taxon>
        <taxon>Peduoviridae</taxon>
        <taxon>Maltschvirus</taxon>
        <taxon>Maltschvirus maltsch</taxon>
    </lineage>
</organism>
<accession>A0A6J5NSK4</accession>
<name>A0A6J5NSK4_9CAUD</name>
<reference evidence="1" key="1">
    <citation type="submission" date="2020-04" db="EMBL/GenBank/DDBJ databases">
        <authorList>
            <person name="Chiriac C."/>
            <person name="Salcher M."/>
            <person name="Ghai R."/>
            <person name="Kavagutti S V."/>
        </authorList>
    </citation>
    <scope>NUCLEOTIDE SEQUENCE</scope>
</reference>
<dbReference type="EMBL" id="LR796724">
    <property type="protein sequence ID" value="CAB4161802.1"/>
    <property type="molecule type" value="Genomic_DNA"/>
</dbReference>